<keyword evidence="1" id="KW-0677">Repeat</keyword>
<dbReference type="PANTHER" id="PTHR47485">
    <property type="entry name" value="THYLAKOID LUMENAL 17.4 KDA PROTEIN, CHLOROPLASTIC"/>
    <property type="match status" value="1"/>
</dbReference>
<evidence type="ECO:0008006" key="5">
    <source>
        <dbReference type="Google" id="ProtNLM"/>
    </source>
</evidence>
<comment type="caution">
    <text evidence="3">The sequence shown here is derived from an EMBL/GenBank/DDBJ whole genome shotgun (WGS) entry which is preliminary data.</text>
</comment>
<organism evidence="3 4">
    <name type="scientific">Kumtagia ephedrae</name>
    <dbReference type="NCBI Taxonomy" id="2116701"/>
    <lineage>
        <taxon>Bacteria</taxon>
        <taxon>Pseudomonadati</taxon>
        <taxon>Pseudomonadota</taxon>
        <taxon>Alphaproteobacteria</taxon>
        <taxon>Hyphomicrobiales</taxon>
        <taxon>Phyllobacteriaceae</taxon>
        <taxon>Kumtagia</taxon>
    </lineage>
</organism>
<dbReference type="Pfam" id="PF00805">
    <property type="entry name" value="Pentapeptide"/>
    <property type="match status" value="2"/>
</dbReference>
<proteinExistence type="predicted"/>
<evidence type="ECO:0000313" key="3">
    <source>
        <dbReference type="EMBL" id="PSJ53641.1"/>
    </source>
</evidence>
<accession>A0A2P7RTT8</accession>
<dbReference type="Gene3D" id="2.160.20.80">
    <property type="entry name" value="E3 ubiquitin-protein ligase SopA"/>
    <property type="match status" value="1"/>
</dbReference>
<dbReference type="PANTHER" id="PTHR47485:SF1">
    <property type="entry name" value="THYLAKOID LUMENAL 17.4 KDA PROTEIN, CHLOROPLASTIC"/>
    <property type="match status" value="1"/>
</dbReference>
<keyword evidence="4" id="KW-1185">Reference proteome</keyword>
<dbReference type="SUPFAM" id="SSF141571">
    <property type="entry name" value="Pentapeptide repeat-like"/>
    <property type="match status" value="1"/>
</dbReference>
<feature type="chain" id="PRO_5015134199" description="Pentapeptide repeat-containing protein" evidence="2">
    <location>
        <begin position="38"/>
        <end position="244"/>
    </location>
</feature>
<gene>
    <name evidence="3" type="ORF">C7I84_25495</name>
</gene>
<feature type="signal peptide" evidence="2">
    <location>
        <begin position="1"/>
        <end position="37"/>
    </location>
</feature>
<keyword evidence="2" id="KW-0732">Signal</keyword>
<sequence>MPRVLVERISNARTGLRRVAMMAVLLPAFLVPTAATSAANCRSMPGPGVDWSQCGKSNLLLPDSQLDGANLTDADLNATDLRNSSLIGTNLEKAALIRSSLAGSKAEKANFARVEGYRTIFAGMSAHGASFASAELQRADFSGADLSGADFQKAELGRANFTGATITGTRFTMANLARVQLAGVKFEGPLDFSGAFLFLTRIEGLDLSAATGLKQWQIDDACGDQATKLPAGLTAPADWPCKHD</sequence>
<protein>
    <recommendedName>
        <fullName evidence="5">Pentapeptide repeat-containing protein</fullName>
    </recommendedName>
</protein>
<dbReference type="EMBL" id="PXYK01000033">
    <property type="protein sequence ID" value="PSJ53641.1"/>
    <property type="molecule type" value="Genomic_DNA"/>
</dbReference>
<evidence type="ECO:0000256" key="1">
    <source>
        <dbReference type="ARBA" id="ARBA00022737"/>
    </source>
</evidence>
<reference evidence="3 4" key="1">
    <citation type="submission" date="2018-03" db="EMBL/GenBank/DDBJ databases">
        <title>The draft genome of Mesorhizobium sp. 6GN-30.</title>
        <authorList>
            <person name="Liu L."/>
            <person name="Li L."/>
            <person name="Wang T."/>
            <person name="Zhang X."/>
            <person name="Liang L."/>
        </authorList>
    </citation>
    <scope>NUCLEOTIDE SEQUENCE [LARGE SCALE GENOMIC DNA]</scope>
    <source>
        <strain evidence="3 4">6GN30</strain>
    </source>
</reference>
<evidence type="ECO:0000313" key="4">
    <source>
        <dbReference type="Proteomes" id="UP000241229"/>
    </source>
</evidence>
<name>A0A2P7RTT8_9HYPH</name>
<dbReference type="AlphaFoldDB" id="A0A2P7RTT8"/>
<dbReference type="OrthoDB" id="7304622at2"/>
<evidence type="ECO:0000256" key="2">
    <source>
        <dbReference type="SAM" id="SignalP"/>
    </source>
</evidence>
<dbReference type="Proteomes" id="UP000241229">
    <property type="component" value="Unassembled WGS sequence"/>
</dbReference>
<dbReference type="InterPro" id="IPR001646">
    <property type="entry name" value="5peptide_repeat"/>
</dbReference>